<dbReference type="EMBL" id="SRHY01000053">
    <property type="protein sequence ID" value="TFJ91436.1"/>
    <property type="molecule type" value="Genomic_DNA"/>
</dbReference>
<sequence length="447" mass="51833">MLTYNKKVRLAVSKENKQLLDSQSRMCNWLYNQLLDAVEEDYQNGSKKKLLAGRNLRNEVPGIKAKSPFLYKVHSSPLKNSALRLKDAYDRYFDKTLANNRPKHRSWKTKWFSLYYDEPKKGFKLVNPDELSLTFGKLTDEELKEARKTDEETKKSIHITVGLVEEVTLSDTESIKTLRITKDLDSYYAIFTIEDNREINQVEEQSFIVFDPNHKNLAVGLASDGKSYELKSMNTLLKYWDKRIDEIKSKRDKCEKFNKLVCTENVTYFEPSKHWKRLNRALEKAALKRREQIKTLLYSYAHYFSKRYDGVYIGDYTPTPDVATYGNMRRAMLNQTPIGQFRSTLSWVQTKNGKHYQKVNERNTTKECCVCGHKEKKDPSIRSFTCVNCETLLSRDISSTVNIGKKAKKLLPRAGYTGVESPVYTVWWDYKRAKVACGLTPSAGLGN</sequence>
<organism evidence="3 4">
    <name type="scientific">Lentibacillus salicampi</name>
    <dbReference type="NCBI Taxonomy" id="175306"/>
    <lineage>
        <taxon>Bacteria</taxon>
        <taxon>Bacillati</taxon>
        <taxon>Bacillota</taxon>
        <taxon>Bacilli</taxon>
        <taxon>Bacillales</taxon>
        <taxon>Bacillaceae</taxon>
        <taxon>Lentibacillus</taxon>
    </lineage>
</organism>
<dbReference type="Proteomes" id="UP000298484">
    <property type="component" value="Unassembled WGS sequence"/>
</dbReference>
<dbReference type="NCBIfam" id="NF040570">
    <property type="entry name" value="guided_TnpB"/>
    <property type="match status" value="1"/>
</dbReference>
<proteinExistence type="predicted"/>
<dbReference type="GO" id="GO:0003677">
    <property type="term" value="F:DNA binding"/>
    <property type="evidence" value="ECO:0007669"/>
    <property type="project" value="UniProtKB-KW"/>
</dbReference>
<evidence type="ECO:0000259" key="2">
    <source>
        <dbReference type="Pfam" id="PF07282"/>
    </source>
</evidence>
<dbReference type="RefSeq" id="WP_135111503.1">
    <property type="nucleotide sequence ID" value="NZ_SRHY01000053.1"/>
</dbReference>
<dbReference type="Pfam" id="PF07282">
    <property type="entry name" value="Cas12f1-like_TNB"/>
    <property type="match status" value="1"/>
</dbReference>
<name>A0A4Y9A6V5_9BACI</name>
<protein>
    <submittedName>
        <fullName evidence="3">Transposase</fullName>
    </submittedName>
</protein>
<dbReference type="AlphaFoldDB" id="A0A4Y9A6V5"/>
<feature type="domain" description="Cas12f1-like TNB" evidence="2">
    <location>
        <begin position="339"/>
        <end position="403"/>
    </location>
</feature>
<evidence type="ECO:0000256" key="1">
    <source>
        <dbReference type="ARBA" id="ARBA00023125"/>
    </source>
</evidence>
<dbReference type="OrthoDB" id="1551477at2"/>
<keyword evidence="1" id="KW-0238">DNA-binding</keyword>
<evidence type="ECO:0000313" key="3">
    <source>
        <dbReference type="EMBL" id="TFJ91436.1"/>
    </source>
</evidence>
<comment type="caution">
    <text evidence="3">The sequence shown here is derived from an EMBL/GenBank/DDBJ whole genome shotgun (WGS) entry which is preliminary data.</text>
</comment>
<gene>
    <name evidence="3" type="ORF">E4U82_17725</name>
</gene>
<dbReference type="InterPro" id="IPR010095">
    <property type="entry name" value="Cas12f1-like_TNB"/>
</dbReference>
<keyword evidence="4" id="KW-1185">Reference proteome</keyword>
<reference evidence="3 4" key="1">
    <citation type="submission" date="2019-03" db="EMBL/GenBank/DDBJ databases">
        <title>Genome sequence of Lentibacillus salicampi ATCC BAA-719.</title>
        <authorList>
            <person name="Maclea K.S."/>
            <person name="Simoes Junior M."/>
        </authorList>
    </citation>
    <scope>NUCLEOTIDE SEQUENCE [LARGE SCALE GENOMIC DNA]</scope>
    <source>
        <strain evidence="3 4">ATCC BAA-719</strain>
    </source>
</reference>
<accession>A0A4Y9A6V5</accession>
<evidence type="ECO:0000313" key="4">
    <source>
        <dbReference type="Proteomes" id="UP000298484"/>
    </source>
</evidence>